<feature type="active site" description="For OMPdecase activity" evidence="8">
    <location>
        <position position="63"/>
    </location>
</feature>
<dbReference type="InterPro" id="IPR013785">
    <property type="entry name" value="Aldolase_TIM"/>
</dbReference>
<keyword evidence="12" id="KW-1185">Reference proteome</keyword>
<evidence type="ECO:0000256" key="4">
    <source>
        <dbReference type="ARBA" id="ARBA00022793"/>
    </source>
</evidence>
<comment type="pathway">
    <text evidence="1">Pyrimidine metabolism; UMP biosynthesis via de novo pathway; UMP from orotate: step 2/2.</text>
</comment>
<dbReference type="RefSeq" id="WP_011278413.1">
    <property type="nucleotide sequence ID" value="NC_007181.1"/>
</dbReference>
<dbReference type="PANTHER" id="PTHR32119">
    <property type="entry name" value="OROTIDINE 5'-PHOSPHATE DECARBOXYLASE"/>
    <property type="match status" value="1"/>
</dbReference>
<feature type="binding site" evidence="9">
    <location>
        <position position="30"/>
    </location>
    <ligand>
        <name>substrate</name>
    </ligand>
</feature>
<dbReference type="InterPro" id="IPR011060">
    <property type="entry name" value="RibuloseP-bd_barrel"/>
</dbReference>
<evidence type="ECO:0000256" key="2">
    <source>
        <dbReference type="ARBA" id="ARBA00012321"/>
    </source>
</evidence>
<organism evidence="11 12">
    <name type="scientific">Sulfolobus acidocaldarius (strain ATCC 33909 / DSM 639 / JCM 8929 / NBRC 15157 / NCIMB 11770)</name>
    <dbReference type="NCBI Taxonomy" id="330779"/>
    <lineage>
        <taxon>Archaea</taxon>
        <taxon>Thermoproteota</taxon>
        <taxon>Thermoprotei</taxon>
        <taxon>Sulfolobales</taxon>
        <taxon>Sulfolobaceae</taxon>
        <taxon>Sulfolobus</taxon>
    </lineage>
</organism>
<feature type="binding site" evidence="9">
    <location>
        <position position="188"/>
    </location>
    <ligand>
        <name>substrate</name>
    </ligand>
</feature>
<dbReference type="PATRIC" id="fig|330779.12.peg.1538"/>
<dbReference type="EC" id="4.1.1.23" evidence="2"/>
<dbReference type="KEGG" id="sai:Saci_1598"/>
<evidence type="ECO:0000313" key="11">
    <source>
        <dbReference type="EMBL" id="AAY80911.1"/>
    </source>
</evidence>
<reference evidence="11 12" key="1">
    <citation type="journal article" date="2005" name="J. Bacteriol.">
        <title>The genome of Sulfolobus acidocaldarius, a model organism of the Crenarchaeota.</title>
        <authorList>
            <person name="Chen L."/>
            <person name="Brugger K."/>
            <person name="Skovgaard M."/>
            <person name="Redder P."/>
            <person name="She Q."/>
            <person name="Torarinsson E."/>
            <person name="Greve B."/>
            <person name="Awayez M."/>
            <person name="Zibat A."/>
            <person name="Klenk H.-P."/>
            <person name="Garrett R.A."/>
        </authorList>
    </citation>
    <scope>NUCLEOTIDE SEQUENCE [LARGE SCALE GENOMIC DNA]</scope>
    <source>
        <strain evidence="12">ATCC 33909 / DSM 639 / JCM 8929 / NBRC 15157 / NCIMB 11770</strain>
    </source>
</reference>
<dbReference type="InterPro" id="IPR018089">
    <property type="entry name" value="OMPdecase_AS"/>
</dbReference>
<dbReference type="HOGENOM" id="CLU_067069_2_0_2"/>
<protein>
    <recommendedName>
        <fullName evidence="3">Orotidine 5'-phosphate decarboxylase</fullName>
        <ecNumber evidence="2">4.1.1.23</ecNumber>
    </recommendedName>
    <alternativeName>
        <fullName evidence="7">OMP decarboxylase</fullName>
    </alternativeName>
</protein>
<dbReference type="STRING" id="330779.Saci_1598"/>
<accession>F2Z6G3</accession>
<evidence type="ECO:0000256" key="7">
    <source>
        <dbReference type="ARBA" id="ARBA00033428"/>
    </source>
</evidence>
<dbReference type="UniPathway" id="UPA00070">
    <property type="reaction ID" value="UER00120"/>
</dbReference>
<dbReference type="GO" id="GO:0006207">
    <property type="term" value="P:'de novo' pyrimidine nucleobase biosynthetic process"/>
    <property type="evidence" value="ECO:0007669"/>
    <property type="project" value="InterPro"/>
</dbReference>
<keyword evidence="4" id="KW-0210">Decarboxylase</keyword>
<dbReference type="PANTHER" id="PTHR32119:SF2">
    <property type="entry name" value="OROTIDINE 5'-PHOSPHATE DECARBOXYLASE"/>
    <property type="match status" value="1"/>
</dbReference>
<dbReference type="InterPro" id="IPR014732">
    <property type="entry name" value="OMPdecase"/>
</dbReference>
<evidence type="ECO:0000256" key="6">
    <source>
        <dbReference type="ARBA" id="ARBA00023239"/>
    </source>
</evidence>
<dbReference type="CDD" id="cd04725">
    <property type="entry name" value="OMP_decarboxylase_like"/>
    <property type="match status" value="1"/>
</dbReference>
<dbReference type="Pfam" id="PF00215">
    <property type="entry name" value="OMPdecase"/>
    <property type="match status" value="1"/>
</dbReference>
<dbReference type="InterPro" id="IPR001754">
    <property type="entry name" value="OMPdeCOase_dom"/>
</dbReference>
<dbReference type="GO" id="GO:0005829">
    <property type="term" value="C:cytosol"/>
    <property type="evidence" value="ECO:0007669"/>
    <property type="project" value="TreeGrafter"/>
</dbReference>
<evidence type="ECO:0000256" key="5">
    <source>
        <dbReference type="ARBA" id="ARBA00022975"/>
    </source>
</evidence>
<proteinExistence type="predicted"/>
<gene>
    <name evidence="11" type="primary">pyrF</name>
    <name evidence="11" type="ordered locus">Saci_1598</name>
</gene>
<feature type="binding site" evidence="9">
    <location>
        <position position="187"/>
    </location>
    <ligand>
        <name>substrate</name>
    </ligand>
</feature>
<evidence type="ECO:0000256" key="9">
    <source>
        <dbReference type="PIRSR" id="PIRSR614732-2"/>
    </source>
</evidence>
<dbReference type="EMBL" id="CP000077">
    <property type="protein sequence ID" value="AAY80911.1"/>
    <property type="molecule type" value="Genomic_DNA"/>
</dbReference>
<evidence type="ECO:0000259" key="10">
    <source>
        <dbReference type="SMART" id="SM00934"/>
    </source>
</evidence>
<name>F2Z6G3_SULAC</name>
<dbReference type="eggNOG" id="arCOG00081">
    <property type="taxonomic scope" value="Archaea"/>
</dbReference>
<feature type="active site" description="For OMPdecase activity" evidence="8">
    <location>
        <position position="60"/>
    </location>
</feature>
<evidence type="ECO:0000256" key="8">
    <source>
        <dbReference type="PIRSR" id="PIRSR614732-1"/>
    </source>
</evidence>
<sequence length="219" mass="24636">MEKARIILALDKILPINLLKDFTTHINKIKISYVTLLEGGLGYLKDIRKLDWDEIIFDLKLADIDSTMISIVKNLEQFADSYISHSFIGYEGALDKLKNYLDSRNKGLYLVLSMSHKGWNDDYYKYLKSIVNVTKPKGIVVGATKPLMLKLARSDFPNTIIISPGVGVQGAKIGEAICNGADYEIIGRSIYDSGEPLKTLIEFIDNQKVTINECKVRQT</sequence>
<evidence type="ECO:0000256" key="3">
    <source>
        <dbReference type="ARBA" id="ARBA00021923"/>
    </source>
</evidence>
<feature type="binding site" evidence="9">
    <location>
        <position position="115"/>
    </location>
    <ligand>
        <name>substrate</name>
    </ligand>
</feature>
<dbReference type="GO" id="GO:0004590">
    <property type="term" value="F:orotidine-5'-phosphate decarboxylase activity"/>
    <property type="evidence" value="ECO:0007669"/>
    <property type="project" value="UniProtKB-EC"/>
</dbReference>
<evidence type="ECO:0000313" key="12">
    <source>
        <dbReference type="Proteomes" id="UP000001018"/>
    </source>
</evidence>
<dbReference type="PROSITE" id="PS00156">
    <property type="entry name" value="OMPDECASE"/>
    <property type="match status" value="1"/>
</dbReference>
<feature type="domain" description="Orotidine 5'-phosphate decarboxylase" evidence="10">
    <location>
        <begin position="5"/>
        <end position="203"/>
    </location>
</feature>
<keyword evidence="5" id="KW-0665">Pyrimidine biosynthesis</keyword>
<dbReference type="SMART" id="SM00934">
    <property type="entry name" value="OMPdecase"/>
    <property type="match status" value="1"/>
</dbReference>
<feature type="active site" description="For OMPdecase activity" evidence="8">
    <location>
        <position position="58"/>
    </location>
</feature>
<dbReference type="Proteomes" id="UP000001018">
    <property type="component" value="Chromosome"/>
</dbReference>
<dbReference type="GeneID" id="14552091"/>
<dbReference type="Gene3D" id="3.20.20.70">
    <property type="entry name" value="Aldolase class I"/>
    <property type="match status" value="1"/>
</dbReference>
<dbReference type="AlphaFoldDB" id="F2Z6G3"/>
<keyword evidence="6 11" id="KW-0456">Lyase</keyword>
<dbReference type="SUPFAM" id="SSF51366">
    <property type="entry name" value="Ribulose-phoshate binding barrel"/>
    <property type="match status" value="1"/>
</dbReference>
<evidence type="ECO:0000256" key="1">
    <source>
        <dbReference type="ARBA" id="ARBA00004861"/>
    </source>
</evidence>
<dbReference type="GO" id="GO:0044205">
    <property type="term" value="P:'de novo' UMP biosynthetic process"/>
    <property type="evidence" value="ECO:0007669"/>
    <property type="project" value="UniProtKB-UniPathway"/>
</dbReference>